<dbReference type="PANTHER" id="PTHR46298:SF1">
    <property type="entry name" value="ANDROGLOBIN"/>
    <property type="match status" value="1"/>
</dbReference>
<dbReference type="GO" id="GO:0004198">
    <property type="term" value="F:calcium-dependent cysteine-type endopeptidase activity"/>
    <property type="evidence" value="ECO:0007669"/>
    <property type="project" value="InterPro"/>
</dbReference>
<name>A0A7L2MTZ2_9PASS</name>
<comment type="caution">
    <text evidence="4">The sequence shown here is derived from an EMBL/GenBank/DDBJ whole genome shotgun (WGS) entry which is preliminary data.</text>
</comment>
<evidence type="ECO:0000313" key="4">
    <source>
        <dbReference type="EMBL" id="NXR63435.1"/>
    </source>
</evidence>
<protein>
    <submittedName>
        <fullName evidence="4">ADGB protein</fullName>
    </submittedName>
</protein>
<dbReference type="SMART" id="SM00230">
    <property type="entry name" value="CysPc"/>
    <property type="match status" value="1"/>
</dbReference>
<dbReference type="GO" id="GO:0006508">
    <property type="term" value="P:proteolysis"/>
    <property type="evidence" value="ECO:0007669"/>
    <property type="project" value="InterPro"/>
</dbReference>
<dbReference type="InterPro" id="IPR001300">
    <property type="entry name" value="Peptidase_C2_calpain_cat"/>
</dbReference>
<dbReference type="PANTHER" id="PTHR46298">
    <property type="entry name" value="ANDROGLOBIN"/>
    <property type="match status" value="1"/>
</dbReference>
<gene>
    <name evidence="4" type="primary">Adgb</name>
    <name evidence="4" type="ORF">RHASIB_R05024</name>
</gene>
<dbReference type="InterPro" id="IPR038765">
    <property type="entry name" value="Papain-like_cys_pep_sf"/>
</dbReference>
<evidence type="ECO:0000256" key="2">
    <source>
        <dbReference type="SAM" id="MobiDB-lite"/>
    </source>
</evidence>
<feature type="compositionally biased region" description="Basic and acidic residues" evidence="2">
    <location>
        <begin position="17"/>
        <end position="37"/>
    </location>
</feature>
<feature type="non-terminal residue" evidence="4">
    <location>
        <position position="517"/>
    </location>
</feature>
<proteinExistence type="predicted"/>
<dbReference type="Pfam" id="PF00648">
    <property type="entry name" value="Peptidase_C2"/>
    <property type="match status" value="1"/>
</dbReference>
<dbReference type="SUPFAM" id="SSF54001">
    <property type="entry name" value="Cysteine proteinases"/>
    <property type="match status" value="1"/>
</dbReference>
<organism evidence="4 5">
    <name type="scientific">Rhadina sibilatrix</name>
    <dbReference type="NCBI Taxonomy" id="2585818"/>
    <lineage>
        <taxon>Eukaryota</taxon>
        <taxon>Metazoa</taxon>
        <taxon>Chordata</taxon>
        <taxon>Craniata</taxon>
        <taxon>Vertebrata</taxon>
        <taxon>Euteleostomi</taxon>
        <taxon>Archelosauria</taxon>
        <taxon>Archosauria</taxon>
        <taxon>Dinosauria</taxon>
        <taxon>Saurischia</taxon>
        <taxon>Theropoda</taxon>
        <taxon>Coelurosauria</taxon>
        <taxon>Aves</taxon>
        <taxon>Neognathae</taxon>
        <taxon>Neoaves</taxon>
        <taxon>Telluraves</taxon>
        <taxon>Australaves</taxon>
        <taxon>Passeriformes</taxon>
        <taxon>Sylvioidea</taxon>
        <taxon>Phylloscopidae</taxon>
        <taxon>Rhadina</taxon>
    </lineage>
</organism>
<feature type="region of interest" description="Disordered" evidence="2">
    <location>
        <begin position="16"/>
        <end position="50"/>
    </location>
</feature>
<feature type="region of interest" description="Disordered" evidence="2">
    <location>
        <begin position="258"/>
        <end position="283"/>
    </location>
</feature>
<keyword evidence="5" id="KW-1185">Reference proteome</keyword>
<evidence type="ECO:0000313" key="5">
    <source>
        <dbReference type="Proteomes" id="UP000587697"/>
    </source>
</evidence>
<feature type="compositionally biased region" description="Basic and acidic residues" evidence="2">
    <location>
        <begin position="269"/>
        <end position="283"/>
    </location>
</feature>
<dbReference type="AlphaFoldDB" id="A0A7L2MTZ2"/>
<feature type="domain" description="Calpain catalytic" evidence="3">
    <location>
        <begin position="62"/>
        <end position="244"/>
    </location>
</feature>
<dbReference type="InterPro" id="IPR053033">
    <property type="entry name" value="Androglobin-like"/>
</dbReference>
<evidence type="ECO:0000256" key="1">
    <source>
        <dbReference type="PROSITE-ProRule" id="PRU00239"/>
    </source>
</evidence>
<evidence type="ECO:0000259" key="3">
    <source>
        <dbReference type="PROSITE" id="PS50203"/>
    </source>
</evidence>
<dbReference type="EMBL" id="VWYO01012573">
    <property type="protein sequence ID" value="NXR63435.1"/>
    <property type="molecule type" value="Genomic_DNA"/>
</dbReference>
<accession>A0A7L2MTZ2</accession>
<dbReference type="Proteomes" id="UP000587697">
    <property type="component" value="Unassembled WGS sequence"/>
</dbReference>
<feature type="non-terminal residue" evidence="4">
    <location>
        <position position="1"/>
    </location>
</feature>
<sequence length="517" mass="59848">EKYRFPIWPEWNDADINAEKWDTGKGGKEKAGKEKPGKGQISPGFDDPEGKIRLPASLKVHSWKRPYEFLKKEVPVVVQNESSFDLVSANEHIFCCELMRWIVSEIYAVWRIYNENSLNSETPTLVWKPWEHIYALCKATKEHIPLYNKFGKYVLKLYWMGCWRKIIVDDTMPFSEEDNLLLPATTCQNELWPMLLSKAIIKLANTSIHETGKREMEEFTVLQTLTGWIPEIIPLQPEYLDKVWGFLKEIVPEFKLPEKTAPELETTQDDTKPEETKESELKSEVSSMNKLSDIAENAETDNNVSKENSFILSLNHKTFLEKSNNQTKKIVIKIRHRKHNNLIHCFTIYLVVKHFDVFCVESPVPTQPEMVVYAGCIPLHLFEEDIFLLTRMADSSEKMRQYGLSHIHSHPVLITRTRSCPLVAPPEPPPLPSWKLFRQKKQIVVTSEPQEPLVEESEKHVEIASLFLKYKLNIITIPTDTHFPQSTLKKGFHSISRLESITETDENESDSNGDMNQ</sequence>
<comment type="caution">
    <text evidence="1">Lacks conserved residue(s) required for the propagation of feature annotation.</text>
</comment>
<dbReference type="PROSITE" id="PS50203">
    <property type="entry name" value="CALPAIN_CAT"/>
    <property type="match status" value="1"/>
</dbReference>
<reference evidence="4 5" key="1">
    <citation type="submission" date="2019-09" db="EMBL/GenBank/DDBJ databases">
        <title>Bird 10,000 Genomes (B10K) Project - Family phase.</title>
        <authorList>
            <person name="Zhang G."/>
        </authorList>
    </citation>
    <scope>NUCLEOTIDE SEQUENCE [LARGE SCALE GENOMIC DNA]</scope>
    <source>
        <strain evidence="4">B10K-DU-002-26</strain>
        <tissue evidence="4">Muscle</tissue>
    </source>
</reference>